<evidence type="ECO:0000256" key="2">
    <source>
        <dbReference type="ARBA" id="ARBA00005568"/>
    </source>
</evidence>
<evidence type="ECO:0000256" key="6">
    <source>
        <dbReference type="PIRSR" id="PIRSR015582-2"/>
    </source>
</evidence>
<comment type="cofactor">
    <cofactor evidence="1">
        <name>Mg(2+)</name>
        <dbReference type="ChEBI" id="CHEBI:18420"/>
    </cofactor>
</comment>
<evidence type="ECO:0000256" key="3">
    <source>
        <dbReference type="ARBA" id="ARBA00022723"/>
    </source>
</evidence>
<dbReference type="GO" id="GO:0000287">
    <property type="term" value="F:magnesium ion binding"/>
    <property type="evidence" value="ECO:0007669"/>
    <property type="project" value="TreeGrafter"/>
</dbReference>
<feature type="binding site" evidence="6">
    <location>
        <position position="127"/>
    </location>
    <ligand>
        <name>Mg(2+)</name>
        <dbReference type="ChEBI" id="CHEBI:18420"/>
    </ligand>
</feature>
<keyword evidence="9" id="KW-1185">Reference proteome</keyword>
<reference evidence="8 9" key="1">
    <citation type="journal article" date="2019" name="Environ. Microbiol.">
        <title>Species interactions and distinct microbial communities in high Arctic permafrost affected cryosols are associated with the CH4 and CO2 gas fluxes.</title>
        <authorList>
            <person name="Altshuler I."/>
            <person name="Hamel J."/>
            <person name="Turney S."/>
            <person name="Magnuson E."/>
            <person name="Levesque R."/>
            <person name="Greer C."/>
            <person name="Whyte L.G."/>
        </authorList>
    </citation>
    <scope>NUCLEOTIDE SEQUENCE [LARGE SCALE GENOMIC DNA]</scope>
    <source>
        <strain evidence="8 9">S9.3B</strain>
    </source>
</reference>
<dbReference type="GO" id="GO:0006107">
    <property type="term" value="P:oxaloacetate metabolic process"/>
    <property type="evidence" value="ECO:0007669"/>
    <property type="project" value="TreeGrafter"/>
</dbReference>
<dbReference type="SUPFAM" id="SSF51621">
    <property type="entry name" value="Phosphoenolpyruvate/pyruvate domain"/>
    <property type="match status" value="1"/>
</dbReference>
<feature type="binding site" evidence="6">
    <location>
        <position position="154"/>
    </location>
    <ligand>
        <name>Mg(2+)</name>
        <dbReference type="ChEBI" id="CHEBI:18420"/>
    </ligand>
</feature>
<proteinExistence type="inferred from homology"/>
<dbReference type="InterPro" id="IPR005000">
    <property type="entry name" value="Aldolase/citrate-lyase_domain"/>
</dbReference>
<comment type="caution">
    <text evidence="8">The sequence shown here is derived from an EMBL/GenBank/DDBJ whole genome shotgun (WGS) entry which is preliminary data.</text>
</comment>
<evidence type="ECO:0000256" key="1">
    <source>
        <dbReference type="ARBA" id="ARBA00001946"/>
    </source>
</evidence>
<dbReference type="InterPro" id="IPR040442">
    <property type="entry name" value="Pyrv_kinase-like_dom_sf"/>
</dbReference>
<dbReference type="Gene3D" id="3.20.20.60">
    <property type="entry name" value="Phosphoenolpyruvate-binding domains"/>
    <property type="match status" value="1"/>
</dbReference>
<feature type="domain" description="HpcH/HpaI aldolase/citrate lyase" evidence="7">
    <location>
        <begin position="2"/>
        <end position="221"/>
    </location>
</feature>
<evidence type="ECO:0000313" key="9">
    <source>
        <dbReference type="Proteomes" id="UP000317078"/>
    </source>
</evidence>
<dbReference type="OrthoDB" id="9800547at2"/>
<keyword evidence="3 6" id="KW-0479">Metal-binding</keyword>
<gene>
    <name evidence="8" type="ORF">EAH89_00745</name>
</gene>
<organism evidence="8 9">
    <name type="scientific">Muricoccus nepalensis</name>
    <dbReference type="NCBI Taxonomy" id="1854500"/>
    <lineage>
        <taxon>Bacteria</taxon>
        <taxon>Pseudomonadati</taxon>
        <taxon>Pseudomonadota</taxon>
        <taxon>Alphaproteobacteria</taxon>
        <taxon>Acetobacterales</taxon>
        <taxon>Roseomonadaceae</taxon>
        <taxon>Muricoccus</taxon>
    </lineage>
</organism>
<sequence>MRSKLFVPGSRPELFPKALASEADALSLDLEDAVTPSRKEEARAAVEAFLRGRPEGGDGKIVIVRVNGPATPLFEPDLRAVLGRGLDVVNLPMVESAADIQRAVDAMQRVEHLGGLSSRARILANIETPRGLHAAAEIAAAHPRVAGLQVGYGDLFEPAGIARDHAAALDHVRLVVRFAAAAADIPCFDGALADVASPERCRAEAEAARRLGFAGKSCIHPSQVLVVNAAFAPTPGEVARARRLLDAARERIGSGTGAFLVEGQMVDAPFIESARALVALAARLGMPEARGETP</sequence>
<dbReference type="AlphaFoldDB" id="A0A502GJC5"/>
<dbReference type="Proteomes" id="UP000317078">
    <property type="component" value="Unassembled WGS sequence"/>
</dbReference>
<name>A0A502GJC5_9PROT</name>
<accession>A0A502GJC5</accession>
<dbReference type="InterPro" id="IPR011206">
    <property type="entry name" value="Citrate_lyase_beta/mcl1/mcl2"/>
</dbReference>
<protein>
    <submittedName>
        <fullName evidence="8">CoA ester lyase</fullName>
    </submittedName>
</protein>
<dbReference type="Pfam" id="PF03328">
    <property type="entry name" value="HpcH_HpaI"/>
    <property type="match status" value="1"/>
</dbReference>
<dbReference type="EMBL" id="RCZP01000001">
    <property type="protein sequence ID" value="TPG61410.1"/>
    <property type="molecule type" value="Genomic_DNA"/>
</dbReference>
<comment type="similarity">
    <text evidence="2">Belongs to the HpcH/HpaI aldolase family.</text>
</comment>
<dbReference type="PIRSF" id="PIRSF015582">
    <property type="entry name" value="Cit_lyase_B"/>
    <property type="match status" value="1"/>
</dbReference>
<keyword evidence="4 6" id="KW-0460">Magnesium</keyword>
<dbReference type="GO" id="GO:0016829">
    <property type="term" value="F:lyase activity"/>
    <property type="evidence" value="ECO:0007669"/>
    <property type="project" value="UniProtKB-KW"/>
</dbReference>
<keyword evidence="8" id="KW-0456">Lyase</keyword>
<dbReference type="PANTHER" id="PTHR32308">
    <property type="entry name" value="LYASE BETA SUBUNIT, PUTATIVE (AFU_ORTHOLOGUE AFUA_4G13030)-RELATED"/>
    <property type="match status" value="1"/>
</dbReference>
<feature type="binding site" evidence="5">
    <location>
        <position position="127"/>
    </location>
    <ligand>
        <name>substrate</name>
    </ligand>
</feature>
<evidence type="ECO:0000256" key="5">
    <source>
        <dbReference type="PIRSR" id="PIRSR015582-1"/>
    </source>
</evidence>
<dbReference type="PANTHER" id="PTHR32308:SF0">
    <property type="entry name" value="HPCH_HPAI ALDOLASE_CITRATE LYASE DOMAIN-CONTAINING PROTEIN"/>
    <property type="match status" value="1"/>
</dbReference>
<evidence type="ECO:0000259" key="7">
    <source>
        <dbReference type="Pfam" id="PF03328"/>
    </source>
</evidence>
<dbReference type="InterPro" id="IPR015813">
    <property type="entry name" value="Pyrv/PenolPyrv_kinase-like_dom"/>
</dbReference>
<feature type="binding site" evidence="5">
    <location>
        <position position="65"/>
    </location>
    <ligand>
        <name>substrate</name>
    </ligand>
</feature>
<evidence type="ECO:0000256" key="4">
    <source>
        <dbReference type="ARBA" id="ARBA00022842"/>
    </source>
</evidence>
<evidence type="ECO:0000313" key="8">
    <source>
        <dbReference type="EMBL" id="TPG61410.1"/>
    </source>
</evidence>